<accession>A0ACB7FKZ0</accession>
<reference evidence="1" key="1">
    <citation type="submission" date="2020-04" db="EMBL/GenBank/DDBJ databases">
        <title>A chromosome-scale assembly and high-density genetic map of the yellow drum (Nibea albiflora) genome.</title>
        <authorList>
            <person name="Xu D."/>
            <person name="Zhang W."/>
            <person name="Chen R."/>
            <person name="Tan P."/>
            <person name="Wang L."/>
            <person name="Song H."/>
            <person name="Tian L."/>
            <person name="Zhu Q."/>
            <person name="Wang B."/>
        </authorList>
    </citation>
    <scope>NUCLEOTIDE SEQUENCE</scope>
    <source>
        <strain evidence="1">ZJHYS-2018</strain>
    </source>
</reference>
<organism evidence="1 2">
    <name type="scientific">Nibea albiflora</name>
    <name type="common">Yellow drum</name>
    <name type="synonym">Corvina albiflora</name>
    <dbReference type="NCBI Taxonomy" id="240163"/>
    <lineage>
        <taxon>Eukaryota</taxon>
        <taxon>Metazoa</taxon>
        <taxon>Chordata</taxon>
        <taxon>Craniata</taxon>
        <taxon>Vertebrata</taxon>
        <taxon>Euteleostomi</taxon>
        <taxon>Actinopterygii</taxon>
        <taxon>Neopterygii</taxon>
        <taxon>Teleostei</taxon>
        <taxon>Neoteleostei</taxon>
        <taxon>Acanthomorphata</taxon>
        <taxon>Eupercaria</taxon>
        <taxon>Sciaenidae</taxon>
        <taxon>Nibea</taxon>
    </lineage>
</organism>
<dbReference type="EMBL" id="CM024789">
    <property type="protein sequence ID" value="KAG8014794.1"/>
    <property type="molecule type" value="Genomic_DNA"/>
</dbReference>
<proteinExistence type="predicted"/>
<name>A0ACB7FKZ0_NIBAL</name>
<evidence type="ECO:0000313" key="1">
    <source>
        <dbReference type="EMBL" id="KAG8014794.1"/>
    </source>
</evidence>
<gene>
    <name evidence="1" type="primary">ITLN</name>
    <name evidence="1" type="ORF">GBF38_003442</name>
</gene>
<comment type="caution">
    <text evidence="1">The sequence shown here is derived from an EMBL/GenBank/DDBJ whole genome shotgun (WGS) entry which is preliminary data.</text>
</comment>
<keyword evidence="2" id="KW-1185">Reference proteome</keyword>
<dbReference type="Proteomes" id="UP000805704">
    <property type="component" value="Chromosome 1"/>
</dbReference>
<sequence length="308" mass="34906">MSVWHVPNNFPLEHWNLAAILRYHTSNRFLSLYGGNLFELFKRYPVKYNVGTCSNRGPAIPIVYDHGDKESTKMLYGPNPRKESEPGFITFRPINNERAAMAICSGVKPTTGCNTEHTPGYYDIVAEDMSVWHVPNNFPLEHWNLAAILRYHTSNRFLRLYGGNLFELFKRYPVKYNIGSCSDRGPVVPIVYDHGDRESTEMFYGEYSRGITKVVTHHLVVSAHLKAEFESGFITFRPINNERAAMAICSGIKPTGCNTEHYCIGGGGYFRPEQCGDFPSFDWDTVANSQGSSASKEMIEAAVLLFYR</sequence>
<protein>
    <submittedName>
        <fullName evidence="1">Intelectin</fullName>
    </submittedName>
</protein>
<evidence type="ECO:0000313" key="2">
    <source>
        <dbReference type="Proteomes" id="UP000805704"/>
    </source>
</evidence>